<evidence type="ECO:0000256" key="2">
    <source>
        <dbReference type="SAM" id="Phobius"/>
    </source>
</evidence>
<feature type="region of interest" description="Disordered" evidence="1">
    <location>
        <begin position="159"/>
        <end position="218"/>
    </location>
</feature>
<proteinExistence type="predicted"/>
<dbReference type="EMBL" id="CP163302">
    <property type="protein sequence ID" value="XDP45415.1"/>
    <property type="molecule type" value="Genomic_DNA"/>
</dbReference>
<keyword evidence="2" id="KW-0812">Transmembrane</keyword>
<evidence type="ECO:0000256" key="1">
    <source>
        <dbReference type="SAM" id="MobiDB-lite"/>
    </source>
</evidence>
<dbReference type="RefSeq" id="WP_369045949.1">
    <property type="nucleotide sequence ID" value="NZ_CP163302.1"/>
</dbReference>
<sequence length="218" mass="21347">MRDHTPDATAPTERITTAGPTSPVPTSPVPAAGVPQGNAPLAPVPPAMAAPAAVPWGSPAPTEPVDLLGTREDAVPWGSPMANRRGEVPHEGPVAADGLLPAGPAFSADSVDEPFVPAPRWRAGRLTKVLVAVCLILAGGLGGAALQKAVDVRSGVSGRVGQTQFGTGTQNGTGPGQTGTGENGSGFGGRNRSSQSPGSAPSSPPTAASGTPSGAPTP</sequence>
<gene>
    <name evidence="3" type="ORF">AB5L97_19505</name>
</gene>
<evidence type="ECO:0000313" key="3">
    <source>
        <dbReference type="EMBL" id="XDP45415.1"/>
    </source>
</evidence>
<keyword evidence="2" id="KW-0472">Membrane</keyword>
<feature type="region of interest" description="Disordered" evidence="1">
    <location>
        <begin position="1"/>
        <end position="65"/>
    </location>
</feature>
<feature type="compositionally biased region" description="Low complexity" evidence="1">
    <location>
        <begin position="190"/>
        <end position="218"/>
    </location>
</feature>
<dbReference type="AlphaFoldDB" id="A0AB39L4W9"/>
<organism evidence="3">
    <name type="scientific">Sinomonas puerhi</name>
    <dbReference type="NCBI Taxonomy" id="3238584"/>
    <lineage>
        <taxon>Bacteria</taxon>
        <taxon>Bacillati</taxon>
        <taxon>Actinomycetota</taxon>
        <taxon>Actinomycetes</taxon>
        <taxon>Micrococcales</taxon>
        <taxon>Micrococcaceae</taxon>
        <taxon>Sinomonas</taxon>
    </lineage>
</organism>
<dbReference type="KEGG" id="spue:AB5L97_19505"/>
<protein>
    <recommendedName>
        <fullName evidence="4">Translation initiation factor IF-2</fullName>
    </recommendedName>
</protein>
<feature type="compositionally biased region" description="Low complexity" evidence="1">
    <location>
        <begin position="159"/>
        <end position="168"/>
    </location>
</feature>
<evidence type="ECO:0008006" key="4">
    <source>
        <dbReference type="Google" id="ProtNLM"/>
    </source>
</evidence>
<feature type="compositionally biased region" description="Low complexity" evidence="1">
    <location>
        <begin position="29"/>
        <end position="41"/>
    </location>
</feature>
<feature type="transmembrane region" description="Helical" evidence="2">
    <location>
        <begin position="129"/>
        <end position="146"/>
    </location>
</feature>
<reference evidence="3" key="1">
    <citation type="submission" date="2024-07" db="EMBL/GenBank/DDBJ databases">
        <authorList>
            <person name="fu j."/>
        </authorList>
    </citation>
    <scope>NUCLEOTIDE SEQUENCE</scope>
    <source>
        <strain evidence="3">P10A9</strain>
    </source>
</reference>
<keyword evidence="2" id="KW-1133">Transmembrane helix</keyword>
<feature type="compositionally biased region" description="Gly residues" evidence="1">
    <location>
        <begin position="169"/>
        <end position="189"/>
    </location>
</feature>
<name>A0AB39L4W9_9MICC</name>
<accession>A0AB39L4W9</accession>